<dbReference type="RefSeq" id="WP_283872035.1">
    <property type="nucleotide sequence ID" value="NZ_CP126101.1"/>
</dbReference>
<keyword evidence="1" id="KW-0472">Membrane</keyword>
<dbReference type="InterPro" id="IPR017946">
    <property type="entry name" value="PLC-like_Pdiesterase_TIM-brl"/>
</dbReference>
<reference evidence="3" key="1">
    <citation type="submission" date="2023-05" db="EMBL/GenBank/DDBJ databases">
        <title>Comparative genomics of Bacillaceae isolates and their secondary metabolite potential.</title>
        <authorList>
            <person name="Song L."/>
            <person name="Nielsen L.J."/>
            <person name="Mohite O."/>
            <person name="Xu X."/>
            <person name="Weber T."/>
            <person name="Kovacs A.T."/>
        </authorList>
    </citation>
    <scope>NUCLEOTIDE SEQUENCE</scope>
    <source>
        <strain evidence="3">LY1</strain>
    </source>
</reference>
<feature type="transmembrane region" description="Helical" evidence="1">
    <location>
        <begin position="314"/>
        <end position="333"/>
    </location>
</feature>
<dbReference type="Gene3D" id="3.20.20.190">
    <property type="entry name" value="Phosphatidylinositol (PI) phosphodiesterase"/>
    <property type="match status" value="1"/>
</dbReference>
<feature type="transmembrane region" description="Helical" evidence="1">
    <location>
        <begin position="119"/>
        <end position="141"/>
    </location>
</feature>
<dbReference type="GO" id="GO:0006629">
    <property type="term" value="P:lipid metabolic process"/>
    <property type="evidence" value="ECO:0007669"/>
    <property type="project" value="InterPro"/>
</dbReference>
<evidence type="ECO:0000313" key="3">
    <source>
        <dbReference type="EMBL" id="WHY53623.1"/>
    </source>
</evidence>
<protein>
    <submittedName>
        <fullName evidence="3">Glycerophosphodiester phosphodiesterase</fullName>
    </submittedName>
</protein>
<dbReference type="PROSITE" id="PS51704">
    <property type="entry name" value="GP_PDE"/>
    <property type="match status" value="1"/>
</dbReference>
<dbReference type="InterPro" id="IPR018476">
    <property type="entry name" value="GlyceroP-diester-Pdiesterase_M"/>
</dbReference>
<accession>A0AAX3X2W0</accession>
<sequence>MQRAGQVMRHAIYNIYHYRFDYIQVFALIRLCQFLFFLPVSTIVFKLMLRVTGYTHITEQNIQSFISHPFVILMLCLVIMVFLLFIYYEMGFLFLMAFYQQRGIRYRFLTMWQRLNRKVFSFFSVQILFFIVYLVLLLPLASFMLPLTLTQAITIPRFLMEEIMSTHEGRLIYAAVASFLVIVGIRSILTLPIFTIQPKISIFQSLIQSWRFSKRGLFEILVLLAMLLTGHLLALVGITIIGTLPLYILERFMPSMALITAGMTLAFLEMVFVVLFTLLQATYSQVMVAITFNTSVLGKFSHVPKFKKRRLKPLSFIVFSVFIALSVMNTISLEKSVYAPDTKIIAHRGYTAGNVENTISGLVSAASAGADLIEIDIQQTVDGEFVVFHDRTLRRLAGKNGVIANMTLGELKTLKIHANGFSDKISSLDDFIEIAKALNVSLLIEFKIHGKETEDALPKLVEKLRAYKVLDSYYVQSSDPQMMTQLKKLAPNLRVGIVYALNIGPMVETVDFIALEESWVTAELIADLKQQKIDLFVWTLNKDRSLHEFIEKNVNGVITDHPDVALDIRTKQSEHQYFLQRVLNRLQFIF</sequence>
<dbReference type="Pfam" id="PF10110">
    <property type="entry name" value="GPDPase_memb"/>
    <property type="match status" value="1"/>
</dbReference>
<dbReference type="PANTHER" id="PTHR46211">
    <property type="entry name" value="GLYCEROPHOSPHORYL DIESTER PHOSPHODIESTERASE"/>
    <property type="match status" value="1"/>
</dbReference>
<feature type="transmembrane region" description="Helical" evidence="1">
    <location>
        <begin position="256"/>
        <end position="279"/>
    </location>
</feature>
<organism evidence="3 4">
    <name type="scientific">Lysinibacillus pakistanensis</name>
    <dbReference type="NCBI Taxonomy" id="759811"/>
    <lineage>
        <taxon>Bacteria</taxon>
        <taxon>Bacillati</taxon>
        <taxon>Bacillota</taxon>
        <taxon>Bacilli</taxon>
        <taxon>Bacillales</taxon>
        <taxon>Bacillaceae</taxon>
        <taxon>Lysinibacillus</taxon>
    </lineage>
</organism>
<keyword evidence="1" id="KW-0812">Transmembrane</keyword>
<dbReference type="InterPro" id="IPR030395">
    <property type="entry name" value="GP_PDE_dom"/>
</dbReference>
<dbReference type="PANTHER" id="PTHR46211:SF8">
    <property type="entry name" value="PHOSPHODIESTERASE"/>
    <property type="match status" value="1"/>
</dbReference>
<proteinExistence type="predicted"/>
<feature type="transmembrane region" description="Helical" evidence="1">
    <location>
        <begin position="217"/>
        <end position="244"/>
    </location>
</feature>
<dbReference type="SUPFAM" id="SSF51695">
    <property type="entry name" value="PLC-like phosphodiesterases"/>
    <property type="match status" value="1"/>
</dbReference>
<dbReference type="AlphaFoldDB" id="A0AAX3X2W0"/>
<feature type="transmembrane region" description="Helical" evidence="1">
    <location>
        <begin position="21"/>
        <end position="45"/>
    </location>
</feature>
<dbReference type="GO" id="GO:0008081">
    <property type="term" value="F:phosphoric diester hydrolase activity"/>
    <property type="evidence" value="ECO:0007669"/>
    <property type="project" value="InterPro"/>
</dbReference>
<dbReference type="CDD" id="cd08579">
    <property type="entry name" value="GDPD_memb_like"/>
    <property type="match status" value="1"/>
</dbReference>
<keyword evidence="1" id="KW-1133">Transmembrane helix</keyword>
<feature type="transmembrane region" description="Helical" evidence="1">
    <location>
        <begin position="65"/>
        <end position="98"/>
    </location>
</feature>
<evidence type="ECO:0000256" key="1">
    <source>
        <dbReference type="SAM" id="Phobius"/>
    </source>
</evidence>
<dbReference type="EMBL" id="CP126101">
    <property type="protein sequence ID" value="WHY53623.1"/>
    <property type="molecule type" value="Genomic_DNA"/>
</dbReference>
<evidence type="ECO:0000259" key="2">
    <source>
        <dbReference type="PROSITE" id="PS51704"/>
    </source>
</evidence>
<name>A0AAX3X2W0_9BACI</name>
<dbReference type="Proteomes" id="UP001178322">
    <property type="component" value="Chromosome"/>
</dbReference>
<evidence type="ECO:0000313" key="4">
    <source>
        <dbReference type="Proteomes" id="UP001178322"/>
    </source>
</evidence>
<gene>
    <name evidence="3" type="ORF">QNH24_10425</name>
</gene>
<feature type="transmembrane region" description="Helical" evidence="1">
    <location>
        <begin position="171"/>
        <end position="196"/>
    </location>
</feature>
<feature type="domain" description="GP-PDE" evidence="2">
    <location>
        <begin position="342"/>
        <end position="569"/>
    </location>
</feature>
<dbReference type="Pfam" id="PF03009">
    <property type="entry name" value="GDPD"/>
    <property type="match status" value="1"/>
</dbReference>